<accession>A0A0U1DIE2</accession>
<dbReference type="AlphaFoldDB" id="A0A0U1DIE2"/>
<protein>
    <submittedName>
        <fullName evidence="1">Uncharacterized protein</fullName>
    </submittedName>
</protein>
<proteinExistence type="predicted"/>
<reference evidence="1 2" key="1">
    <citation type="submission" date="2015-03" db="EMBL/GenBank/DDBJ databases">
        <authorList>
            <person name="Murphy D."/>
        </authorList>
    </citation>
    <scope>NUCLEOTIDE SEQUENCE [LARGE SCALE GENOMIC DNA]</scope>
    <source>
        <strain evidence="1 2">D16</strain>
    </source>
</reference>
<gene>
    <name evidence="1" type="ORF">BN970_03720</name>
</gene>
<evidence type="ECO:0000313" key="2">
    <source>
        <dbReference type="Proteomes" id="UP000182227"/>
    </source>
</evidence>
<sequence>MVAIALPLRAQSAGVLNSPAIIITTGNRGADGANQAGGR</sequence>
<organism evidence="1 2">
    <name type="scientific">Mycolicibacterium conceptionense</name>
    <dbReference type="NCBI Taxonomy" id="451644"/>
    <lineage>
        <taxon>Bacteria</taxon>
        <taxon>Bacillati</taxon>
        <taxon>Actinomycetota</taxon>
        <taxon>Actinomycetes</taxon>
        <taxon>Mycobacteriales</taxon>
        <taxon>Mycobacteriaceae</taxon>
        <taxon>Mycolicibacterium</taxon>
    </lineage>
</organism>
<evidence type="ECO:0000313" key="1">
    <source>
        <dbReference type="EMBL" id="CQD17159.1"/>
    </source>
</evidence>
<dbReference type="EMBL" id="CTEF01000002">
    <property type="protein sequence ID" value="CQD17159.1"/>
    <property type="molecule type" value="Genomic_DNA"/>
</dbReference>
<dbReference type="Proteomes" id="UP000182227">
    <property type="component" value="Unassembled WGS sequence"/>
</dbReference>
<name>A0A0U1DIE2_9MYCO</name>